<dbReference type="Pfam" id="PF11967">
    <property type="entry name" value="RecO_N"/>
    <property type="match status" value="1"/>
</dbReference>
<evidence type="ECO:0000313" key="11">
    <source>
        <dbReference type="EMBL" id="EGD21823.1"/>
    </source>
</evidence>
<dbReference type="GO" id="GO:0006310">
    <property type="term" value="P:DNA recombination"/>
    <property type="evidence" value="ECO:0007669"/>
    <property type="project" value="UniProtKB-UniRule"/>
</dbReference>
<evidence type="ECO:0000256" key="9">
    <source>
        <dbReference type="SAM" id="MobiDB-lite"/>
    </source>
</evidence>
<evidence type="ECO:0000256" key="5">
    <source>
        <dbReference type="ARBA" id="ARBA00023172"/>
    </source>
</evidence>
<dbReference type="EMBL" id="ADNW02000027">
    <property type="protein sequence ID" value="EGD21823.1"/>
    <property type="molecule type" value="Genomic_DNA"/>
</dbReference>
<dbReference type="InterPro" id="IPR012340">
    <property type="entry name" value="NA-bd_OB-fold"/>
</dbReference>
<evidence type="ECO:0000256" key="3">
    <source>
        <dbReference type="ARBA" id="ARBA00021310"/>
    </source>
</evidence>
<dbReference type="PANTHER" id="PTHR33991">
    <property type="entry name" value="DNA REPAIR PROTEIN RECO"/>
    <property type="match status" value="1"/>
</dbReference>
<feature type="compositionally biased region" description="Basic and acidic residues" evidence="9">
    <location>
        <begin position="278"/>
        <end position="289"/>
    </location>
</feature>
<evidence type="ECO:0000259" key="10">
    <source>
        <dbReference type="Pfam" id="PF11967"/>
    </source>
</evidence>
<dbReference type="PANTHER" id="PTHR33991:SF1">
    <property type="entry name" value="DNA REPAIR PROTEIN RECO"/>
    <property type="match status" value="1"/>
</dbReference>
<sequence length="296" mass="32329">MQFSAGWFRRTRLWVSVGAAWETGHVRLYRDYAVVLRQHKLGEADRIVTLLTRQHGLVRAVAKGVRRTKSKFGARLEPFAHIDVQLHPGRNLDIVTQVSTVDAFGADIVDDYGRYTTACAILETAERLAGEEKAPVPRLHSLTVGALRAVGDRTRPVELILDAYLLRAMGYAGWAPALTDCARCAAPGPHRAFHVAAGGAVCVHCRPPGAATPSPGVLDLMDALAHGQWKDTELATPAMRSQASGLIAAHLQWHLERQLRTLPLIERHRPHAAVGDDDAVRQDGERDSTTRTSSSA</sequence>
<keyword evidence="6 8" id="KW-0234">DNA repair</keyword>
<dbReference type="Gene3D" id="1.20.1440.120">
    <property type="entry name" value="Recombination protein O, C-terminal domain"/>
    <property type="match status" value="1"/>
</dbReference>
<gene>
    <name evidence="8 11" type="primary">recO</name>
    <name evidence="11" type="ORF">HMPREF0724_14513</name>
</gene>
<comment type="similarity">
    <text evidence="2 8">Belongs to the RecO family.</text>
</comment>
<dbReference type="GO" id="GO:0043590">
    <property type="term" value="C:bacterial nucleoid"/>
    <property type="evidence" value="ECO:0007669"/>
    <property type="project" value="TreeGrafter"/>
</dbReference>
<keyword evidence="5 8" id="KW-0233">DNA recombination</keyword>
<evidence type="ECO:0000256" key="8">
    <source>
        <dbReference type="HAMAP-Rule" id="MF_00201"/>
    </source>
</evidence>
<dbReference type="GO" id="GO:0006302">
    <property type="term" value="P:double-strand break repair"/>
    <property type="evidence" value="ECO:0007669"/>
    <property type="project" value="TreeGrafter"/>
</dbReference>
<dbReference type="Proteomes" id="UP000004245">
    <property type="component" value="Unassembled WGS sequence"/>
</dbReference>
<evidence type="ECO:0000256" key="6">
    <source>
        <dbReference type="ARBA" id="ARBA00023204"/>
    </source>
</evidence>
<dbReference type="NCBIfam" id="TIGR00613">
    <property type="entry name" value="reco"/>
    <property type="match status" value="1"/>
</dbReference>
<feature type="domain" description="DNA replication/recombination mediator RecO N-terminal" evidence="10">
    <location>
        <begin position="28"/>
        <end position="104"/>
    </location>
</feature>
<comment type="function">
    <text evidence="1 8">Involved in DNA repair and RecF pathway recombination.</text>
</comment>
<dbReference type="InterPro" id="IPR003717">
    <property type="entry name" value="RecO"/>
</dbReference>
<reference evidence="11" key="1">
    <citation type="submission" date="2011-01" db="EMBL/GenBank/DDBJ databases">
        <authorList>
            <person name="Muzny D."/>
            <person name="Qin X."/>
            <person name="Buhay C."/>
            <person name="Dugan-Rocha S."/>
            <person name="Ding Y."/>
            <person name="Chen G."/>
            <person name="Hawes A."/>
            <person name="Holder M."/>
            <person name="Jhangiani S."/>
            <person name="Johnson A."/>
            <person name="Khan Z."/>
            <person name="Li Z."/>
            <person name="Liu W."/>
            <person name="Liu X."/>
            <person name="Perez L."/>
            <person name="Shen H."/>
            <person name="Wang Q."/>
            <person name="Watt J."/>
            <person name="Xi L."/>
            <person name="Xin Y."/>
            <person name="Zhou J."/>
            <person name="Deng J."/>
            <person name="Jiang H."/>
            <person name="Liu Y."/>
            <person name="Qu J."/>
            <person name="Song X.-Z."/>
            <person name="Zhang L."/>
            <person name="Villasana D."/>
            <person name="Johnson A."/>
            <person name="Liu J."/>
            <person name="Liyanage D."/>
            <person name="Lorensuhewa L."/>
            <person name="Robinson T."/>
            <person name="Song A."/>
            <person name="Song B.-B."/>
            <person name="Dinh H."/>
            <person name="Thornton R."/>
            <person name="Coyle M."/>
            <person name="Francisco L."/>
            <person name="Jackson L."/>
            <person name="Javaid M."/>
            <person name="Korchina V."/>
            <person name="Kovar C."/>
            <person name="Mata R."/>
            <person name="Mathew T."/>
            <person name="Ngo R."/>
            <person name="Nguyen L."/>
            <person name="Nguyen N."/>
            <person name="Okwuonu G."/>
            <person name="Ongeri F."/>
            <person name="Pham C."/>
            <person name="Simmons D."/>
            <person name="Wilczek-Boney K."/>
            <person name="Hale W."/>
            <person name="Jakkamsetti A."/>
            <person name="Pham P."/>
            <person name="Ruth R."/>
            <person name="San Lucas F."/>
            <person name="Warren J."/>
            <person name="Zhang J."/>
            <person name="Zhao Z."/>
            <person name="Zhou C."/>
            <person name="Zhu D."/>
            <person name="Lee S."/>
            <person name="Bess C."/>
            <person name="Blankenburg K."/>
            <person name="Forbes L."/>
            <person name="Fu Q."/>
            <person name="Gubbala S."/>
            <person name="Hirani K."/>
            <person name="Jayaseelan J.C."/>
            <person name="Lara F."/>
            <person name="Munidasa M."/>
            <person name="Palculict T."/>
            <person name="Patil S."/>
            <person name="Pu L.-L."/>
            <person name="Saada N."/>
            <person name="Tang L."/>
            <person name="Weissenberger G."/>
            <person name="Zhu Y."/>
            <person name="Hemphill L."/>
            <person name="Shang Y."/>
            <person name="Youmans B."/>
            <person name="Ayvaz T."/>
            <person name="Ross M."/>
            <person name="Santibanez J."/>
            <person name="Aqrawi P."/>
            <person name="Gross S."/>
            <person name="Joshi V."/>
            <person name="Fowler G."/>
            <person name="Nazareth L."/>
            <person name="Reid J."/>
            <person name="Worley K."/>
            <person name="Petrosino J."/>
            <person name="Highlander S."/>
            <person name="Gibbs R."/>
        </authorList>
    </citation>
    <scope>NUCLEOTIDE SEQUENCE [LARGE SCALE GENOMIC DNA]</scope>
    <source>
        <strain evidence="11">ATCC 33707</strain>
    </source>
</reference>
<accession>E9T6V7</accession>
<dbReference type="STRING" id="43767.A6I91_02200"/>
<dbReference type="SUPFAM" id="SSF50249">
    <property type="entry name" value="Nucleic acid-binding proteins"/>
    <property type="match status" value="1"/>
</dbReference>
<comment type="caution">
    <text evidence="11">The sequence shown here is derived from an EMBL/GenBank/DDBJ whole genome shotgun (WGS) entry which is preliminary data.</text>
</comment>
<evidence type="ECO:0000313" key="12">
    <source>
        <dbReference type="Proteomes" id="UP000004245"/>
    </source>
</evidence>
<evidence type="ECO:0000256" key="1">
    <source>
        <dbReference type="ARBA" id="ARBA00003065"/>
    </source>
</evidence>
<dbReference type="InterPro" id="IPR022572">
    <property type="entry name" value="DNA_rep/recomb_RecO_N"/>
</dbReference>
<dbReference type="Gene3D" id="2.40.50.140">
    <property type="entry name" value="Nucleic acid-binding proteins"/>
    <property type="match status" value="1"/>
</dbReference>
<feature type="region of interest" description="Disordered" evidence="9">
    <location>
        <begin position="273"/>
        <end position="296"/>
    </location>
</feature>
<proteinExistence type="inferred from homology"/>
<keyword evidence="4 8" id="KW-0227">DNA damage</keyword>
<dbReference type="SUPFAM" id="SSF57863">
    <property type="entry name" value="ArfGap/RecO-like zinc finger"/>
    <property type="match status" value="1"/>
</dbReference>
<keyword evidence="12" id="KW-1185">Reference proteome</keyword>
<name>E9T6V7_RHOHA</name>
<dbReference type="HOGENOM" id="CLU_066632_1_1_11"/>
<organism evidence="11 12">
    <name type="scientific">Prescottella equi ATCC 33707</name>
    <dbReference type="NCBI Taxonomy" id="525370"/>
    <lineage>
        <taxon>Bacteria</taxon>
        <taxon>Bacillati</taxon>
        <taxon>Actinomycetota</taxon>
        <taxon>Actinomycetes</taxon>
        <taxon>Mycobacteriales</taxon>
        <taxon>Nocardiaceae</taxon>
        <taxon>Prescottella</taxon>
    </lineage>
</organism>
<dbReference type="Pfam" id="PF02565">
    <property type="entry name" value="RecO_C"/>
    <property type="match status" value="1"/>
</dbReference>
<evidence type="ECO:0000256" key="7">
    <source>
        <dbReference type="ARBA" id="ARBA00033409"/>
    </source>
</evidence>
<evidence type="ECO:0000256" key="2">
    <source>
        <dbReference type="ARBA" id="ARBA00007452"/>
    </source>
</evidence>
<protein>
    <recommendedName>
        <fullName evidence="3 8">DNA repair protein RecO</fullName>
    </recommendedName>
    <alternativeName>
        <fullName evidence="7 8">Recombination protein O</fullName>
    </alternativeName>
</protein>
<dbReference type="AlphaFoldDB" id="E9T6V7"/>
<evidence type="ECO:0000256" key="4">
    <source>
        <dbReference type="ARBA" id="ARBA00022763"/>
    </source>
</evidence>
<dbReference type="HAMAP" id="MF_00201">
    <property type="entry name" value="RecO"/>
    <property type="match status" value="1"/>
</dbReference>
<dbReference type="InterPro" id="IPR037278">
    <property type="entry name" value="ARFGAP/RecO"/>
</dbReference>
<dbReference type="InterPro" id="IPR042242">
    <property type="entry name" value="RecO_C"/>
</dbReference>